<evidence type="ECO:0000313" key="2">
    <source>
        <dbReference type="EMBL" id="SFV75840.1"/>
    </source>
</evidence>
<reference evidence="2" key="1">
    <citation type="submission" date="2016-10" db="EMBL/GenBank/DDBJ databases">
        <authorList>
            <person name="de Groot N.N."/>
        </authorList>
    </citation>
    <scope>NUCLEOTIDE SEQUENCE</scope>
</reference>
<evidence type="ECO:0000256" key="1">
    <source>
        <dbReference type="SAM" id="MobiDB-lite"/>
    </source>
</evidence>
<organism evidence="2">
    <name type="scientific">hydrothermal vent metagenome</name>
    <dbReference type="NCBI Taxonomy" id="652676"/>
    <lineage>
        <taxon>unclassified sequences</taxon>
        <taxon>metagenomes</taxon>
        <taxon>ecological metagenomes</taxon>
    </lineage>
</organism>
<accession>A0A1W1D5S4</accession>
<protein>
    <recommendedName>
        <fullName evidence="3">SPOR domain-containing protein</fullName>
    </recommendedName>
</protein>
<evidence type="ECO:0008006" key="3">
    <source>
        <dbReference type="Google" id="ProtNLM"/>
    </source>
</evidence>
<sequence length="116" mass="14007">MQIKSFYIKKDSLYDFSEHNYPASCKLIKIGNIQSVRCGCYDDYDKAKRALERLSEEYYDAIIVNTYKKRFQDDFYDDDKEEDVHQKEKEDEIDLDDVEDDMELDNDSYLEKYGYK</sequence>
<proteinExistence type="predicted"/>
<name>A0A1W1D5S4_9ZZZZ</name>
<feature type="region of interest" description="Disordered" evidence="1">
    <location>
        <begin position="79"/>
        <end position="98"/>
    </location>
</feature>
<gene>
    <name evidence="2" type="ORF">MNB_SM-3-309</name>
</gene>
<dbReference type="AlphaFoldDB" id="A0A1W1D5S4"/>
<dbReference type="EMBL" id="FPHP01000047">
    <property type="protein sequence ID" value="SFV75840.1"/>
    <property type="molecule type" value="Genomic_DNA"/>
</dbReference>